<sequence>MNVEKILAGLPSKTPAERRAIVDNAERWLRTGTTEQRKSASAVVSALEGIEKQEAETLAQHVAGLPKATRVAEAFNDPPMTETERAVVQALLDHPHSTSTALTEALGWRGQAWHLHFGTMCFNRRARLWPAPPSEARDADFYSGILADFEGDTSSFTINPEAAAGFAAIGIKAAKVD</sequence>
<name>A0ABP7T0K3_9SPHN</name>
<organism evidence="1 2">
    <name type="scientific">Sphingomonas swuensis</name>
    <dbReference type="NCBI Taxonomy" id="977800"/>
    <lineage>
        <taxon>Bacteria</taxon>
        <taxon>Pseudomonadati</taxon>
        <taxon>Pseudomonadota</taxon>
        <taxon>Alphaproteobacteria</taxon>
        <taxon>Sphingomonadales</taxon>
        <taxon>Sphingomonadaceae</taxon>
        <taxon>Sphingomonas</taxon>
    </lineage>
</organism>
<dbReference type="EMBL" id="BAABBQ010000001">
    <property type="protein sequence ID" value="GAA4019273.1"/>
    <property type="molecule type" value="Genomic_DNA"/>
</dbReference>
<proteinExistence type="predicted"/>
<protein>
    <submittedName>
        <fullName evidence="1">Uncharacterized protein</fullName>
    </submittedName>
</protein>
<gene>
    <name evidence="1" type="ORF">GCM10022280_18850</name>
</gene>
<keyword evidence="2" id="KW-1185">Reference proteome</keyword>
<dbReference type="Proteomes" id="UP001500235">
    <property type="component" value="Unassembled WGS sequence"/>
</dbReference>
<evidence type="ECO:0000313" key="2">
    <source>
        <dbReference type="Proteomes" id="UP001500235"/>
    </source>
</evidence>
<accession>A0ABP7T0K3</accession>
<reference evidence="2" key="1">
    <citation type="journal article" date="2019" name="Int. J. Syst. Evol. Microbiol.">
        <title>The Global Catalogue of Microorganisms (GCM) 10K type strain sequencing project: providing services to taxonomists for standard genome sequencing and annotation.</title>
        <authorList>
            <consortium name="The Broad Institute Genomics Platform"/>
            <consortium name="The Broad Institute Genome Sequencing Center for Infectious Disease"/>
            <person name="Wu L."/>
            <person name="Ma J."/>
        </authorList>
    </citation>
    <scope>NUCLEOTIDE SEQUENCE [LARGE SCALE GENOMIC DNA]</scope>
    <source>
        <strain evidence="2">JCM 17563</strain>
    </source>
</reference>
<comment type="caution">
    <text evidence="1">The sequence shown here is derived from an EMBL/GenBank/DDBJ whole genome shotgun (WGS) entry which is preliminary data.</text>
</comment>
<evidence type="ECO:0000313" key="1">
    <source>
        <dbReference type="EMBL" id="GAA4019273.1"/>
    </source>
</evidence>
<dbReference type="RefSeq" id="WP_344707160.1">
    <property type="nucleotide sequence ID" value="NZ_BAABBQ010000001.1"/>
</dbReference>